<feature type="transmembrane region" description="Helical" evidence="1">
    <location>
        <begin position="152"/>
        <end position="172"/>
    </location>
</feature>
<feature type="transmembrane region" description="Helical" evidence="1">
    <location>
        <begin position="210"/>
        <end position="231"/>
    </location>
</feature>
<sequence>MENQAKGQSSRLLSLDVLRGATMAGMILVNNPGDWGHVYPPLDHAEWNGCTPTDLIFPSFLFMVGVSIVFAMEKRLTQTADHGKLIAHAFKRMITLLLINYGVDIFFTFLDGNFNILSILHDIRIPGVLPRIAVVYFICTVIYLKTTPKTRVWLFAGALVGYFIIMTCIPVPGVGYANLQPAINLGAWLDRLVFGTNHLWNQSHVWDPEGILGTLPAIATGLFGIRAGTWLKSKNIEDSKKVVWMLVYGLGAVLIAIFWDIFFPINKKLWTSSFVLYTGGLATIALGTLYWLIDVNNYKRAAPFFVTFGMNSITAYVLADLVPGIMGAIKFNHNGKPANLYGYIYQTVFVPYFNPFNASLAAAIALVLLLWLLMYPLYKYKVIIKV</sequence>
<proteinExistence type="predicted"/>
<feature type="transmembrane region" description="Helical" evidence="1">
    <location>
        <begin position="274"/>
        <end position="293"/>
    </location>
</feature>
<dbReference type="InterPro" id="IPR012429">
    <property type="entry name" value="HGSNAT_cat"/>
</dbReference>
<keyword evidence="1" id="KW-1133">Transmembrane helix</keyword>
<organism evidence="3 4">
    <name type="scientific">Mucilaginibacter corticis</name>
    <dbReference type="NCBI Taxonomy" id="2597670"/>
    <lineage>
        <taxon>Bacteria</taxon>
        <taxon>Pseudomonadati</taxon>
        <taxon>Bacteroidota</taxon>
        <taxon>Sphingobacteriia</taxon>
        <taxon>Sphingobacteriales</taxon>
        <taxon>Sphingobacteriaceae</taxon>
        <taxon>Mucilaginibacter</taxon>
    </lineage>
</organism>
<dbReference type="OrthoDB" id="9788724at2"/>
<feature type="transmembrane region" description="Helical" evidence="1">
    <location>
        <begin position="55"/>
        <end position="72"/>
    </location>
</feature>
<accession>A0A556MFZ2</accession>
<evidence type="ECO:0000313" key="4">
    <source>
        <dbReference type="Proteomes" id="UP000318733"/>
    </source>
</evidence>
<evidence type="ECO:0000313" key="3">
    <source>
        <dbReference type="EMBL" id="TSJ38823.1"/>
    </source>
</evidence>
<keyword evidence="4" id="KW-1185">Reference proteome</keyword>
<keyword evidence="1" id="KW-0812">Transmembrane</keyword>
<reference evidence="3 4" key="1">
    <citation type="submission" date="2019-07" db="EMBL/GenBank/DDBJ databases">
        <authorList>
            <person name="Huq M.A."/>
        </authorList>
    </citation>
    <scope>NUCLEOTIDE SEQUENCE [LARGE SCALE GENOMIC DNA]</scope>
    <source>
        <strain evidence="3 4">MAH-19</strain>
    </source>
</reference>
<feature type="transmembrane region" description="Helical" evidence="1">
    <location>
        <begin position="358"/>
        <end position="378"/>
    </location>
</feature>
<feature type="transmembrane region" description="Helical" evidence="1">
    <location>
        <begin position="128"/>
        <end position="145"/>
    </location>
</feature>
<dbReference type="PANTHER" id="PTHR31061">
    <property type="entry name" value="LD22376P"/>
    <property type="match status" value="1"/>
</dbReference>
<feature type="transmembrane region" description="Helical" evidence="1">
    <location>
        <begin position="305"/>
        <end position="329"/>
    </location>
</feature>
<evidence type="ECO:0000256" key="1">
    <source>
        <dbReference type="SAM" id="Phobius"/>
    </source>
</evidence>
<dbReference type="Proteomes" id="UP000318733">
    <property type="component" value="Unassembled WGS sequence"/>
</dbReference>
<feature type="transmembrane region" description="Helical" evidence="1">
    <location>
        <begin position="243"/>
        <end position="262"/>
    </location>
</feature>
<dbReference type="PANTHER" id="PTHR31061:SF24">
    <property type="entry name" value="LD22376P"/>
    <property type="match status" value="1"/>
</dbReference>
<dbReference type="AlphaFoldDB" id="A0A556MFZ2"/>
<keyword evidence="1" id="KW-0472">Membrane</keyword>
<feature type="transmembrane region" description="Helical" evidence="1">
    <location>
        <begin position="93"/>
        <end position="116"/>
    </location>
</feature>
<gene>
    <name evidence="3" type="ORF">FO440_20175</name>
</gene>
<dbReference type="RefSeq" id="WP_144250105.1">
    <property type="nucleotide sequence ID" value="NZ_VLPK01000004.1"/>
</dbReference>
<name>A0A556MFZ2_9SPHI</name>
<comment type="caution">
    <text evidence="3">The sequence shown here is derived from an EMBL/GenBank/DDBJ whole genome shotgun (WGS) entry which is preliminary data.</text>
</comment>
<dbReference type="EMBL" id="VLPK01000004">
    <property type="protein sequence ID" value="TSJ38823.1"/>
    <property type="molecule type" value="Genomic_DNA"/>
</dbReference>
<feature type="domain" description="Heparan-alpha-glucosaminide N-acetyltransferase catalytic" evidence="2">
    <location>
        <begin position="11"/>
        <end position="130"/>
    </location>
</feature>
<evidence type="ECO:0000259" key="2">
    <source>
        <dbReference type="Pfam" id="PF07786"/>
    </source>
</evidence>
<protein>
    <submittedName>
        <fullName evidence="3">DUF1624 domain-containing protein</fullName>
    </submittedName>
</protein>
<dbReference type="Pfam" id="PF07786">
    <property type="entry name" value="HGSNAT_cat"/>
    <property type="match status" value="1"/>
</dbReference>